<gene>
    <name evidence="7" type="ORF">BN970_06380</name>
</gene>
<dbReference type="AlphaFoldDB" id="A0A0U1DX16"/>
<evidence type="ECO:0000256" key="5">
    <source>
        <dbReference type="ARBA" id="ARBA00023136"/>
    </source>
</evidence>
<evidence type="ECO:0000256" key="1">
    <source>
        <dbReference type="ARBA" id="ARBA00004127"/>
    </source>
</evidence>
<keyword evidence="5 6" id="KW-0472">Membrane</keyword>
<proteinExistence type="predicted"/>
<feature type="transmembrane region" description="Helical" evidence="6">
    <location>
        <begin position="12"/>
        <end position="36"/>
    </location>
</feature>
<keyword evidence="4 6" id="KW-1133">Transmembrane helix</keyword>
<protein>
    <submittedName>
        <fullName evidence="7">Permease of the major facilitator superfamily protein</fullName>
    </submittedName>
</protein>
<feature type="transmembrane region" description="Helical" evidence="6">
    <location>
        <begin position="149"/>
        <end position="172"/>
    </location>
</feature>
<dbReference type="SUPFAM" id="SSF103473">
    <property type="entry name" value="MFS general substrate transporter"/>
    <property type="match status" value="1"/>
</dbReference>
<feature type="transmembrane region" description="Helical" evidence="6">
    <location>
        <begin position="247"/>
        <end position="271"/>
    </location>
</feature>
<feature type="transmembrane region" description="Helical" evidence="6">
    <location>
        <begin position="370"/>
        <end position="391"/>
    </location>
</feature>
<sequence length="508" mass="53451">MTNPGRARVLAWALWDCGATGLNAIVVTFVFSVYLTGSVGADLPGDTTPASWLGRAMTVAGLVVALLAPVTGIWVDAPQRRRRVLAVMTGAAVVFTAAMSLIRDDHRYLMPGLVLLACTAACNELATVPYNAMLRQLSTPNTSGRISGLGLALGYGGSVVLLLLAYVGFIAGDGDTRGLLGIPAADGQNVRAVMLLTAVWFVLFALPIFVMVPKATDTAPLERIGFFGAYGKLWNEIRGEWQRDHNVVYYLVASAVFRDGLAGVFAFGAVLGVNVYGISQADVLLFGISACVIAAIGAVTGGLLDDRVGSKPVIVGSLVCLIAVGLALLVLSGPVAFWVCGLLLCLFIGPTLSAARNLMLRITADGKEGVAFGLYTTVGRAASFLAPWLFFTFIDLFGADRAGWAGWSWCWPWGWRACSRCGCPRGTPVPLYRRAETTAQGVPTQIVMPVPVRCWVCTPLTVTVHATSGPKFTTLTLAVSVAGAVSSTCLLHGSGTLNSVCSMLPVSR</sequence>
<dbReference type="Pfam" id="PF11700">
    <property type="entry name" value="ATG22"/>
    <property type="match status" value="1"/>
</dbReference>
<keyword evidence="3 6" id="KW-0812">Transmembrane</keyword>
<evidence type="ECO:0000256" key="2">
    <source>
        <dbReference type="ARBA" id="ARBA00022448"/>
    </source>
</evidence>
<keyword evidence="2" id="KW-0813">Transport</keyword>
<organism evidence="7 8">
    <name type="scientific">Mycolicibacterium conceptionense</name>
    <dbReference type="NCBI Taxonomy" id="451644"/>
    <lineage>
        <taxon>Bacteria</taxon>
        <taxon>Bacillati</taxon>
        <taxon>Actinomycetota</taxon>
        <taxon>Actinomycetes</taxon>
        <taxon>Mycobacteriales</taxon>
        <taxon>Mycobacteriaceae</taxon>
        <taxon>Mycolicibacterium</taxon>
    </lineage>
</organism>
<accession>A0A0U1DX16</accession>
<feature type="transmembrane region" description="Helical" evidence="6">
    <location>
        <begin position="192"/>
        <end position="212"/>
    </location>
</feature>
<feature type="transmembrane region" description="Helical" evidence="6">
    <location>
        <begin position="56"/>
        <end position="77"/>
    </location>
</feature>
<feature type="transmembrane region" description="Helical" evidence="6">
    <location>
        <begin position="283"/>
        <end position="304"/>
    </location>
</feature>
<dbReference type="Gene3D" id="1.20.1250.20">
    <property type="entry name" value="MFS general substrate transporter like domains"/>
    <property type="match status" value="2"/>
</dbReference>
<feature type="transmembrane region" description="Helical" evidence="6">
    <location>
        <begin position="108"/>
        <end position="128"/>
    </location>
</feature>
<dbReference type="Proteomes" id="UP000182227">
    <property type="component" value="Unassembled WGS sequence"/>
</dbReference>
<comment type="subcellular location">
    <subcellularLocation>
        <location evidence="1">Endomembrane system</location>
        <topology evidence="1">Multi-pass membrane protein</topology>
    </subcellularLocation>
</comment>
<feature type="transmembrane region" description="Helical" evidence="6">
    <location>
        <begin position="313"/>
        <end position="330"/>
    </location>
</feature>
<dbReference type="GO" id="GO:0012505">
    <property type="term" value="C:endomembrane system"/>
    <property type="evidence" value="ECO:0007669"/>
    <property type="project" value="UniProtKB-SubCell"/>
</dbReference>
<reference evidence="7 8" key="1">
    <citation type="submission" date="2015-03" db="EMBL/GenBank/DDBJ databases">
        <authorList>
            <person name="Murphy D."/>
        </authorList>
    </citation>
    <scope>NUCLEOTIDE SEQUENCE [LARGE SCALE GENOMIC DNA]</scope>
    <source>
        <strain evidence="7 8">D16</strain>
    </source>
</reference>
<name>A0A0U1DX16_9MYCO</name>
<evidence type="ECO:0000256" key="3">
    <source>
        <dbReference type="ARBA" id="ARBA00022692"/>
    </source>
</evidence>
<dbReference type="InterPro" id="IPR050495">
    <property type="entry name" value="ATG22/LtaA_families"/>
</dbReference>
<feature type="transmembrane region" description="Helical" evidence="6">
    <location>
        <begin position="336"/>
        <end position="358"/>
    </location>
</feature>
<evidence type="ECO:0000256" key="4">
    <source>
        <dbReference type="ARBA" id="ARBA00022989"/>
    </source>
</evidence>
<evidence type="ECO:0000313" key="8">
    <source>
        <dbReference type="Proteomes" id="UP000182227"/>
    </source>
</evidence>
<dbReference type="EMBL" id="CTEF01000007">
    <property type="protein sequence ID" value="CQD24324.1"/>
    <property type="molecule type" value="Genomic_DNA"/>
</dbReference>
<dbReference type="PANTHER" id="PTHR23519">
    <property type="entry name" value="AUTOPHAGY-RELATED PROTEIN 22"/>
    <property type="match status" value="1"/>
</dbReference>
<evidence type="ECO:0000313" key="7">
    <source>
        <dbReference type="EMBL" id="CQD24324.1"/>
    </source>
</evidence>
<dbReference type="PANTHER" id="PTHR23519:SF1">
    <property type="entry name" value="AUTOPHAGY-RELATED PROTEIN 22"/>
    <property type="match status" value="1"/>
</dbReference>
<feature type="transmembrane region" description="Helical" evidence="6">
    <location>
        <begin position="84"/>
        <end position="102"/>
    </location>
</feature>
<evidence type="ECO:0000256" key="6">
    <source>
        <dbReference type="SAM" id="Phobius"/>
    </source>
</evidence>
<dbReference type="InterPro" id="IPR036259">
    <property type="entry name" value="MFS_trans_sf"/>
</dbReference>
<dbReference type="InterPro" id="IPR024671">
    <property type="entry name" value="Atg22-like"/>
</dbReference>